<keyword evidence="2" id="KW-1185">Reference proteome</keyword>
<sequence>MAHGLVLKLEEMLQQKKIDVTGNVKEPVKPYESLDIYSDISIIKSWIMAANHPRSSKMEFFNLLRKTLLCIFSPKWSKVTRKQDLLRVLSLYFNKFPVITKDYAEVFKAVCKAASEPWRNSFFLWDDLFESNLTIEDTEVQDYFLSEPEEIVLARVHSLVIRRNEKGAMMLAKTSFLYHSRISKDLMLSSRNKT</sequence>
<protein>
    <submittedName>
        <fullName evidence="1">Uncharacterized protein</fullName>
    </submittedName>
</protein>
<feature type="non-terminal residue" evidence="1">
    <location>
        <position position="194"/>
    </location>
</feature>
<evidence type="ECO:0000313" key="2">
    <source>
        <dbReference type="Proteomes" id="UP000054359"/>
    </source>
</evidence>
<organism evidence="1 2">
    <name type="scientific">Stegodyphus mimosarum</name>
    <name type="common">African social velvet spider</name>
    <dbReference type="NCBI Taxonomy" id="407821"/>
    <lineage>
        <taxon>Eukaryota</taxon>
        <taxon>Metazoa</taxon>
        <taxon>Ecdysozoa</taxon>
        <taxon>Arthropoda</taxon>
        <taxon>Chelicerata</taxon>
        <taxon>Arachnida</taxon>
        <taxon>Araneae</taxon>
        <taxon>Araneomorphae</taxon>
        <taxon>Entelegynae</taxon>
        <taxon>Eresoidea</taxon>
        <taxon>Eresidae</taxon>
        <taxon>Stegodyphus</taxon>
    </lineage>
</organism>
<gene>
    <name evidence="1" type="ORF">X975_07623</name>
</gene>
<evidence type="ECO:0000313" key="1">
    <source>
        <dbReference type="EMBL" id="KFM77972.1"/>
    </source>
</evidence>
<accession>A0A087UKT3</accession>
<dbReference type="Proteomes" id="UP000054359">
    <property type="component" value="Unassembled WGS sequence"/>
</dbReference>
<dbReference type="OrthoDB" id="6427254at2759"/>
<dbReference type="AlphaFoldDB" id="A0A087UKT3"/>
<dbReference type="EMBL" id="KK120287">
    <property type="protein sequence ID" value="KFM77972.1"/>
    <property type="molecule type" value="Genomic_DNA"/>
</dbReference>
<name>A0A087UKT3_STEMI</name>
<reference evidence="1 2" key="1">
    <citation type="submission" date="2013-11" db="EMBL/GenBank/DDBJ databases">
        <title>Genome sequencing of Stegodyphus mimosarum.</title>
        <authorList>
            <person name="Bechsgaard J."/>
        </authorList>
    </citation>
    <scope>NUCLEOTIDE SEQUENCE [LARGE SCALE GENOMIC DNA]</scope>
</reference>
<proteinExistence type="predicted"/>